<proteinExistence type="predicted"/>
<protein>
    <submittedName>
        <fullName evidence="1">Uncharacterized protein</fullName>
    </submittedName>
</protein>
<dbReference type="EMBL" id="CM055093">
    <property type="protein sequence ID" value="KAJ7566851.1"/>
    <property type="molecule type" value="Genomic_DNA"/>
</dbReference>
<reference evidence="2" key="1">
    <citation type="journal article" date="2024" name="Proc. Natl. Acad. Sci. U.S.A.">
        <title>Extraordinary preservation of gene collinearity over three hundred million years revealed in homosporous lycophytes.</title>
        <authorList>
            <person name="Li C."/>
            <person name="Wickell D."/>
            <person name="Kuo L.Y."/>
            <person name="Chen X."/>
            <person name="Nie B."/>
            <person name="Liao X."/>
            <person name="Peng D."/>
            <person name="Ji J."/>
            <person name="Jenkins J."/>
            <person name="Williams M."/>
            <person name="Shu S."/>
            <person name="Plott C."/>
            <person name="Barry K."/>
            <person name="Rajasekar S."/>
            <person name="Grimwood J."/>
            <person name="Han X."/>
            <person name="Sun S."/>
            <person name="Hou Z."/>
            <person name="He W."/>
            <person name="Dai G."/>
            <person name="Sun C."/>
            <person name="Schmutz J."/>
            <person name="Leebens-Mack J.H."/>
            <person name="Li F.W."/>
            <person name="Wang L."/>
        </authorList>
    </citation>
    <scope>NUCLEOTIDE SEQUENCE [LARGE SCALE GENOMIC DNA]</scope>
    <source>
        <strain evidence="2">cv. PW_Plant_1</strain>
    </source>
</reference>
<sequence length="465" mass="51889">MASLSRIIKGDRHPLWLVDAIILSALVYSNNPQAELEVMSREYGLPPSAQYDFVSEEELNLAGFENCRQNLLVVRSLTRGHLIVACRGTSDVSDALVDLNFLQRALSLAPGAAHAGFLDRAKSIPLQYFRRLLVRGENVVLAGHSLGGAVASLLALRLLESTGKWCHAQIQCYTFGCPFFADYRLARHINSCYKRHFVHIVSRNDIIPKVMPLAYTVYKIWAGLNVGPLEDVIHVSHVAFLVIQLALRVKPDRIRLLTVLTQATAWLPGLLRGFLLRAFALVLSQYSGYGYAFAGEMVLVDPETSALELVESHINFQFSFDVMKGHSLLTYIEHVFAVQSAEIIASEATFGNPMSTKVELCTATLILPVQQGNKCENLDSITHSDGRPKTTGRVMRSKVACLIFARRLQEAIPSNFDKKRNKGQFLRTILVNVSRLARLAHRFDNLLLVSSVFCVGIQLRRFILK</sequence>
<keyword evidence="2" id="KW-1185">Reference proteome</keyword>
<comment type="caution">
    <text evidence="1">The sequence shown here is derived from an EMBL/GenBank/DDBJ whole genome shotgun (WGS) entry which is preliminary data.</text>
</comment>
<evidence type="ECO:0000313" key="2">
    <source>
        <dbReference type="Proteomes" id="UP001162992"/>
    </source>
</evidence>
<evidence type="ECO:0000313" key="1">
    <source>
        <dbReference type="EMBL" id="KAJ7566851.1"/>
    </source>
</evidence>
<organism evidence="1 2">
    <name type="scientific">Diphasiastrum complanatum</name>
    <name type="common">Issler's clubmoss</name>
    <name type="synonym">Lycopodium complanatum</name>
    <dbReference type="NCBI Taxonomy" id="34168"/>
    <lineage>
        <taxon>Eukaryota</taxon>
        <taxon>Viridiplantae</taxon>
        <taxon>Streptophyta</taxon>
        <taxon>Embryophyta</taxon>
        <taxon>Tracheophyta</taxon>
        <taxon>Lycopodiopsida</taxon>
        <taxon>Lycopodiales</taxon>
        <taxon>Lycopodiaceae</taxon>
        <taxon>Lycopodioideae</taxon>
        <taxon>Diphasiastrum</taxon>
    </lineage>
</organism>
<dbReference type="Proteomes" id="UP001162992">
    <property type="component" value="Chromosome 2"/>
</dbReference>
<name>A0ACC2EK39_DIPCM</name>
<accession>A0ACC2EK39</accession>
<gene>
    <name evidence="1" type="ORF">O6H91_02G121300</name>
</gene>